<dbReference type="CDD" id="cd01065">
    <property type="entry name" value="NAD_bind_Shikimate_DH"/>
    <property type="match status" value="1"/>
</dbReference>
<dbReference type="Gene3D" id="3.40.50.720">
    <property type="entry name" value="NAD(P)-binding Rossmann-like Domain"/>
    <property type="match status" value="1"/>
</dbReference>
<dbReference type="SUPFAM" id="SSF51735">
    <property type="entry name" value="NAD(P)-binding Rossmann-fold domains"/>
    <property type="match status" value="1"/>
</dbReference>
<dbReference type="InterPro" id="IPR013708">
    <property type="entry name" value="Shikimate_DH-bd_N"/>
</dbReference>
<reference evidence="2" key="1">
    <citation type="submission" date="2020-05" db="EMBL/GenBank/DDBJ databases">
        <authorList>
            <person name="Chiriac C."/>
            <person name="Salcher M."/>
            <person name="Ghai R."/>
            <person name="Kavagutti S V."/>
        </authorList>
    </citation>
    <scope>NUCLEOTIDE SEQUENCE</scope>
</reference>
<dbReference type="GO" id="GO:0004764">
    <property type="term" value="F:shikimate 3-dehydrogenase (NADP+) activity"/>
    <property type="evidence" value="ECO:0007669"/>
    <property type="project" value="InterPro"/>
</dbReference>
<evidence type="ECO:0000313" key="2">
    <source>
        <dbReference type="EMBL" id="CAB4582813.1"/>
    </source>
</evidence>
<dbReference type="SUPFAM" id="SSF53223">
    <property type="entry name" value="Aminoacid dehydrogenase-like, N-terminal domain"/>
    <property type="match status" value="1"/>
</dbReference>
<gene>
    <name evidence="2" type="ORF">UFOPK1788_00013</name>
</gene>
<dbReference type="EMBL" id="CAEZUE010000001">
    <property type="protein sequence ID" value="CAB4582813.1"/>
    <property type="molecule type" value="Genomic_DNA"/>
</dbReference>
<name>A0A6J6F709_9ZZZZ</name>
<dbReference type="InterPro" id="IPR046346">
    <property type="entry name" value="Aminoacid_DH-like_N_sf"/>
</dbReference>
<dbReference type="Pfam" id="PF08501">
    <property type="entry name" value="Shikimate_dh_N"/>
    <property type="match status" value="1"/>
</dbReference>
<dbReference type="Gene3D" id="3.40.50.10860">
    <property type="entry name" value="Leucine Dehydrogenase, chain A, domain 1"/>
    <property type="match status" value="1"/>
</dbReference>
<accession>A0A6J6F709</accession>
<protein>
    <submittedName>
        <fullName evidence="2">Unannotated protein</fullName>
    </submittedName>
</protein>
<dbReference type="GO" id="GO:0005829">
    <property type="term" value="C:cytosol"/>
    <property type="evidence" value="ECO:0007669"/>
    <property type="project" value="TreeGrafter"/>
</dbReference>
<dbReference type="AlphaFoldDB" id="A0A6J6F709"/>
<dbReference type="GO" id="GO:0019632">
    <property type="term" value="P:shikimate metabolic process"/>
    <property type="evidence" value="ECO:0007669"/>
    <property type="project" value="TreeGrafter"/>
</dbReference>
<dbReference type="PANTHER" id="PTHR21089:SF1">
    <property type="entry name" value="BIFUNCTIONAL 3-DEHYDROQUINATE DEHYDRATASE_SHIKIMATE DEHYDROGENASE, CHLOROPLASTIC"/>
    <property type="match status" value="1"/>
</dbReference>
<dbReference type="PANTHER" id="PTHR21089">
    <property type="entry name" value="SHIKIMATE DEHYDROGENASE"/>
    <property type="match status" value="1"/>
</dbReference>
<proteinExistence type="predicted"/>
<evidence type="ECO:0000259" key="1">
    <source>
        <dbReference type="Pfam" id="PF08501"/>
    </source>
</evidence>
<dbReference type="InterPro" id="IPR022893">
    <property type="entry name" value="Shikimate_DH_fam"/>
</dbReference>
<feature type="domain" description="Shikimate dehydrogenase substrate binding N-terminal" evidence="1">
    <location>
        <begin position="7"/>
        <end position="87"/>
    </location>
</feature>
<sequence length="270" mass="29032">MSSNFAVLGSPIGHSLSPALHSAVITRLGIDATYDKFEVVEEQLPTFLELHSLWEGFSLTMPLKRAARQRVVSECSVSSLTGAVNTIVRRPEGWLGFNTDVWGAQQALSSQLDTVGESGILIGAGATAQSLLVALHGIGVTEFTFLVRDESRTTDLTEVASRLGVTPRVERLGATVSADIVVNTLPSSAVLDDETIEGIDGSALFDVTYDPWPTVLATEWTARGLPVVSGKWMLLWQALRQSRLFYGGDVEDELPDESTIVTAMRSAVGL</sequence>
<dbReference type="InterPro" id="IPR036291">
    <property type="entry name" value="NAD(P)-bd_dom_sf"/>
</dbReference>
<dbReference type="GO" id="GO:0050661">
    <property type="term" value="F:NADP binding"/>
    <property type="evidence" value="ECO:0007669"/>
    <property type="project" value="TreeGrafter"/>
</dbReference>
<dbReference type="GO" id="GO:0009423">
    <property type="term" value="P:chorismate biosynthetic process"/>
    <property type="evidence" value="ECO:0007669"/>
    <property type="project" value="TreeGrafter"/>
</dbReference>
<organism evidence="2">
    <name type="scientific">freshwater metagenome</name>
    <dbReference type="NCBI Taxonomy" id="449393"/>
    <lineage>
        <taxon>unclassified sequences</taxon>
        <taxon>metagenomes</taxon>
        <taxon>ecological metagenomes</taxon>
    </lineage>
</organism>